<gene>
    <name evidence="2" type="ORF">M9Y10_008571</name>
</gene>
<keyword evidence="3" id="KW-1185">Reference proteome</keyword>
<name>A0ABR2IYR4_9EUKA</name>
<comment type="caution">
    <text evidence="2">The sequence shown here is derived from an EMBL/GenBank/DDBJ whole genome shotgun (WGS) entry which is preliminary data.</text>
</comment>
<evidence type="ECO:0000259" key="1">
    <source>
        <dbReference type="PROSITE" id="PS50030"/>
    </source>
</evidence>
<sequence length="138" mass="16095">MEASIVKLRYDSNIFYMQCHGFETIEDLKSLLVKKYNFDKNSELEIYQNFNKLPLNLKIQDLEVKDNLRISGSLMTNLPIKIEKKIAPESNENILSKFRTMGFTESEETIMQLLENNDNKMEGVIANLLLKKMKANKK</sequence>
<dbReference type="PROSITE" id="PS50030">
    <property type="entry name" value="UBA"/>
    <property type="match status" value="1"/>
</dbReference>
<protein>
    <recommendedName>
        <fullName evidence="1">UBA domain-containing protein</fullName>
    </recommendedName>
</protein>
<dbReference type="EMBL" id="JAPFFF010000014">
    <property type="protein sequence ID" value="KAK8870684.1"/>
    <property type="molecule type" value="Genomic_DNA"/>
</dbReference>
<reference evidence="2 3" key="1">
    <citation type="submission" date="2024-04" db="EMBL/GenBank/DDBJ databases">
        <title>Tritrichomonas musculus Genome.</title>
        <authorList>
            <person name="Alves-Ferreira E."/>
            <person name="Grigg M."/>
            <person name="Lorenzi H."/>
            <person name="Galac M."/>
        </authorList>
    </citation>
    <scope>NUCLEOTIDE SEQUENCE [LARGE SCALE GENOMIC DNA]</scope>
    <source>
        <strain evidence="2 3">EAF2021</strain>
    </source>
</reference>
<accession>A0ABR2IYR4</accession>
<dbReference type="Proteomes" id="UP001470230">
    <property type="component" value="Unassembled WGS sequence"/>
</dbReference>
<proteinExistence type="predicted"/>
<dbReference type="InterPro" id="IPR015940">
    <property type="entry name" value="UBA"/>
</dbReference>
<organism evidence="2 3">
    <name type="scientific">Tritrichomonas musculus</name>
    <dbReference type="NCBI Taxonomy" id="1915356"/>
    <lineage>
        <taxon>Eukaryota</taxon>
        <taxon>Metamonada</taxon>
        <taxon>Parabasalia</taxon>
        <taxon>Tritrichomonadida</taxon>
        <taxon>Tritrichomonadidae</taxon>
        <taxon>Tritrichomonas</taxon>
    </lineage>
</organism>
<feature type="domain" description="UBA" evidence="1">
    <location>
        <begin position="89"/>
        <end position="131"/>
    </location>
</feature>
<evidence type="ECO:0000313" key="2">
    <source>
        <dbReference type="EMBL" id="KAK8870684.1"/>
    </source>
</evidence>
<evidence type="ECO:0000313" key="3">
    <source>
        <dbReference type="Proteomes" id="UP001470230"/>
    </source>
</evidence>